<keyword evidence="2" id="KW-0479">Metal-binding</keyword>
<proteinExistence type="inferred from homology"/>
<keyword evidence="2" id="KW-0349">Heme</keyword>
<evidence type="ECO:0000313" key="4">
    <source>
        <dbReference type="Proteomes" id="UP000602004"/>
    </source>
</evidence>
<dbReference type="InterPro" id="IPR017972">
    <property type="entry name" value="Cyt_P450_CS"/>
</dbReference>
<sequence>MNANDLPSLLSTSDTDPHTFYDAMRERTPVLWDERMKGWLVLSYDLCKQVLSDEGHFRHPYADADATMIEVKGGRRNVTVLQGAEHDRMHRYVVQLFKPANIAVYTEHHIRPVTKFLIDRFVQRGSAELFSELALQLPCRAFMSLFGMDALDDAFLHRVMRLHDDIMVWAGGRHFLGEDATQRALDASHQLNAILLPYVRSRRDNPTNDLISRLWAEAPEVLADATEEDVLATCRELYLAGSDTTVHALSNAIYVLLTERAVFERVSGDRGEALTSFIEEVMRVWGSVQYRYRVANEDIELGGMPVRKDQVIFTINAAANRDPAHYSACPAHVDLDRPAVRDHLAFNVGPRSCAGAQLARAEMRLALNALLDRLPDLRLDPAAEPPRFQGMFTRSFRPLNVVFAPQR</sequence>
<dbReference type="Gene3D" id="1.10.630.10">
    <property type="entry name" value="Cytochrome P450"/>
    <property type="match status" value="1"/>
</dbReference>
<dbReference type="SUPFAM" id="SSF48264">
    <property type="entry name" value="Cytochrome P450"/>
    <property type="match status" value="1"/>
</dbReference>
<keyword evidence="2" id="KW-0503">Monooxygenase</keyword>
<keyword evidence="2" id="KW-0560">Oxidoreductase</keyword>
<reference evidence="4" key="1">
    <citation type="journal article" date="2019" name="Int. J. Syst. Evol. Microbiol.">
        <title>The Global Catalogue of Microorganisms (GCM) 10K type strain sequencing project: providing services to taxonomists for standard genome sequencing and annotation.</title>
        <authorList>
            <consortium name="The Broad Institute Genomics Platform"/>
            <consortium name="The Broad Institute Genome Sequencing Center for Infectious Disease"/>
            <person name="Wu L."/>
            <person name="Ma J."/>
        </authorList>
    </citation>
    <scope>NUCLEOTIDE SEQUENCE [LARGE SCALE GENOMIC DNA]</scope>
    <source>
        <strain evidence="4">CGMCC 1.15103</strain>
    </source>
</reference>
<protein>
    <submittedName>
        <fullName evidence="3">Cytochrome P450 hydroxylase</fullName>
    </submittedName>
</protein>
<name>A0ABQ1LSM6_9BURK</name>
<evidence type="ECO:0000256" key="2">
    <source>
        <dbReference type="RuleBase" id="RU000461"/>
    </source>
</evidence>
<evidence type="ECO:0000313" key="3">
    <source>
        <dbReference type="EMBL" id="GGC27010.1"/>
    </source>
</evidence>
<dbReference type="InterPro" id="IPR036396">
    <property type="entry name" value="Cyt_P450_sf"/>
</dbReference>
<comment type="similarity">
    <text evidence="1 2">Belongs to the cytochrome P450 family.</text>
</comment>
<dbReference type="InterPro" id="IPR002397">
    <property type="entry name" value="Cyt_P450_B"/>
</dbReference>
<dbReference type="PRINTS" id="PR00359">
    <property type="entry name" value="BP450"/>
</dbReference>
<dbReference type="PANTHER" id="PTHR46696:SF1">
    <property type="entry name" value="CYTOCHROME P450 YJIB-RELATED"/>
    <property type="match status" value="1"/>
</dbReference>
<keyword evidence="2" id="KW-0408">Iron</keyword>
<gene>
    <name evidence="3" type="ORF">GCM10011400_11750</name>
</gene>
<dbReference type="PROSITE" id="PS00086">
    <property type="entry name" value="CYTOCHROME_P450"/>
    <property type="match status" value="1"/>
</dbReference>
<comment type="caution">
    <text evidence="3">The sequence shown here is derived from an EMBL/GenBank/DDBJ whole genome shotgun (WGS) entry which is preliminary data.</text>
</comment>
<keyword evidence="4" id="KW-1185">Reference proteome</keyword>
<dbReference type="EMBL" id="BMHL01000002">
    <property type="protein sequence ID" value="GGC27010.1"/>
    <property type="molecule type" value="Genomic_DNA"/>
</dbReference>
<organism evidence="3 4">
    <name type="scientific">Paraburkholderia caffeinilytica</name>
    <dbReference type="NCBI Taxonomy" id="1761016"/>
    <lineage>
        <taxon>Bacteria</taxon>
        <taxon>Pseudomonadati</taxon>
        <taxon>Pseudomonadota</taxon>
        <taxon>Betaproteobacteria</taxon>
        <taxon>Burkholderiales</taxon>
        <taxon>Burkholderiaceae</taxon>
        <taxon>Paraburkholderia</taxon>
    </lineage>
</organism>
<evidence type="ECO:0000256" key="1">
    <source>
        <dbReference type="ARBA" id="ARBA00010617"/>
    </source>
</evidence>
<dbReference type="Proteomes" id="UP000602004">
    <property type="component" value="Unassembled WGS sequence"/>
</dbReference>
<accession>A0ABQ1LSM6</accession>
<dbReference type="Pfam" id="PF00067">
    <property type="entry name" value="p450"/>
    <property type="match status" value="1"/>
</dbReference>
<dbReference type="PANTHER" id="PTHR46696">
    <property type="entry name" value="P450, PUTATIVE (EUROFUNG)-RELATED"/>
    <property type="match status" value="1"/>
</dbReference>
<dbReference type="InterPro" id="IPR001128">
    <property type="entry name" value="Cyt_P450"/>
</dbReference>
<dbReference type="PRINTS" id="PR00385">
    <property type="entry name" value="P450"/>
</dbReference>